<evidence type="ECO:0000313" key="2">
    <source>
        <dbReference type="Proteomes" id="UP000540989"/>
    </source>
</evidence>
<name>A0A7W8E371_9BACT</name>
<dbReference type="RefSeq" id="WP_184213590.1">
    <property type="nucleotide sequence ID" value="NZ_JACHIP010000001.1"/>
</dbReference>
<dbReference type="SUPFAM" id="SSF48613">
    <property type="entry name" value="Heme oxygenase-like"/>
    <property type="match status" value="1"/>
</dbReference>
<dbReference type="Gene3D" id="1.20.910.10">
    <property type="entry name" value="Heme oxygenase-like"/>
    <property type="match status" value="1"/>
</dbReference>
<keyword evidence="2" id="KW-1185">Reference proteome</keyword>
<evidence type="ECO:0000313" key="1">
    <source>
        <dbReference type="EMBL" id="MBB5055850.1"/>
    </source>
</evidence>
<organism evidence="1 2">
    <name type="scientific">Granulicella aggregans</name>
    <dbReference type="NCBI Taxonomy" id="474949"/>
    <lineage>
        <taxon>Bacteria</taxon>
        <taxon>Pseudomonadati</taxon>
        <taxon>Acidobacteriota</taxon>
        <taxon>Terriglobia</taxon>
        <taxon>Terriglobales</taxon>
        <taxon>Acidobacteriaceae</taxon>
        <taxon>Granulicella</taxon>
    </lineage>
</organism>
<dbReference type="InterPro" id="IPR016084">
    <property type="entry name" value="Haem_Oase-like_multi-hlx"/>
</dbReference>
<sequence length="268" mass="30515">MQILEQSEELQTLAERLRPLYTRLANHPLYASFEMVEDLHIFMESHVFAVWDFMSLLKTLQRGLTCIDVPWVPSRFPTSRRLVNEIVLGEESDIYGTRPISHFELYIHAMKECGACTLAIESLLIHLRDGSDWATALARSSAPEAAQRFVQTTFGIIERGRLHEVAAAFTFGREDLIPDMFRGFIRDQDERLSGKLATLRWYLDRHIEVDGEDHGPMALQMVSELCGSDSKKWKEATEAAEIALLARIALWDSIAASLHETPVKMLVN</sequence>
<dbReference type="Proteomes" id="UP000540989">
    <property type="component" value="Unassembled WGS sequence"/>
</dbReference>
<proteinExistence type="predicted"/>
<dbReference type="Pfam" id="PF11251">
    <property type="entry name" value="DUF3050"/>
    <property type="match status" value="1"/>
</dbReference>
<gene>
    <name evidence="1" type="ORF">HDF16_000519</name>
</gene>
<comment type="caution">
    <text evidence="1">The sequence shown here is derived from an EMBL/GenBank/DDBJ whole genome shotgun (WGS) entry which is preliminary data.</text>
</comment>
<reference evidence="1 2" key="1">
    <citation type="submission" date="2020-08" db="EMBL/GenBank/DDBJ databases">
        <title>Genomic Encyclopedia of Type Strains, Phase IV (KMG-V): Genome sequencing to study the core and pangenomes of soil and plant-associated prokaryotes.</title>
        <authorList>
            <person name="Whitman W."/>
        </authorList>
    </citation>
    <scope>NUCLEOTIDE SEQUENCE [LARGE SCALE GENOMIC DNA]</scope>
    <source>
        <strain evidence="1 2">M8UP14</strain>
    </source>
</reference>
<dbReference type="AlphaFoldDB" id="A0A7W8E371"/>
<evidence type="ECO:0008006" key="3">
    <source>
        <dbReference type="Google" id="ProtNLM"/>
    </source>
</evidence>
<dbReference type="InterPro" id="IPR024423">
    <property type="entry name" value="DUF3050"/>
</dbReference>
<dbReference type="EMBL" id="JACHIP010000001">
    <property type="protein sequence ID" value="MBB5055850.1"/>
    <property type="molecule type" value="Genomic_DNA"/>
</dbReference>
<protein>
    <recommendedName>
        <fullName evidence="3">DUF3050 family protein</fullName>
    </recommendedName>
</protein>
<accession>A0A7W8E371</accession>